<dbReference type="AlphaFoldDB" id="A0A914YMH9"/>
<organism evidence="1 2">
    <name type="scientific">Panagrolaimus superbus</name>
    <dbReference type="NCBI Taxonomy" id="310955"/>
    <lineage>
        <taxon>Eukaryota</taxon>
        <taxon>Metazoa</taxon>
        <taxon>Ecdysozoa</taxon>
        <taxon>Nematoda</taxon>
        <taxon>Chromadorea</taxon>
        <taxon>Rhabditida</taxon>
        <taxon>Tylenchina</taxon>
        <taxon>Panagrolaimomorpha</taxon>
        <taxon>Panagrolaimoidea</taxon>
        <taxon>Panagrolaimidae</taxon>
        <taxon>Panagrolaimus</taxon>
    </lineage>
</organism>
<evidence type="ECO:0000313" key="1">
    <source>
        <dbReference type="Proteomes" id="UP000887577"/>
    </source>
</evidence>
<dbReference type="Proteomes" id="UP000887577">
    <property type="component" value="Unplaced"/>
</dbReference>
<reference evidence="2" key="1">
    <citation type="submission" date="2022-11" db="UniProtKB">
        <authorList>
            <consortium name="WormBaseParasite"/>
        </authorList>
    </citation>
    <scope>IDENTIFICATION</scope>
</reference>
<sequence>MSFKSYVMKDINSQTGFFKNFRSPTFLKTSAGQECAVFINQGLTCTDVIFYYLENGRLEAYFETFLIIFEAISFANKIINLIPQKRYAEAIVEALNFTKKVYLYYDNAKKMYNRDDHYKYFDYSVKKWIVNVKM</sequence>
<dbReference type="WBParaSite" id="PSU_v2.g2154.t1">
    <property type="protein sequence ID" value="PSU_v2.g2154.t1"/>
    <property type="gene ID" value="PSU_v2.g2154"/>
</dbReference>
<name>A0A914YMH9_9BILA</name>
<keyword evidence="1" id="KW-1185">Reference proteome</keyword>
<proteinExistence type="predicted"/>
<protein>
    <submittedName>
        <fullName evidence="2">Integrase catalytic domain-containing protein</fullName>
    </submittedName>
</protein>
<evidence type="ECO:0000313" key="2">
    <source>
        <dbReference type="WBParaSite" id="PSU_v2.g2154.t1"/>
    </source>
</evidence>
<accession>A0A914YMH9</accession>